<dbReference type="OrthoDB" id="443832at2759"/>
<evidence type="ECO:0000313" key="2">
    <source>
        <dbReference type="EMBL" id="GAX79367.1"/>
    </source>
</evidence>
<evidence type="ECO:0000313" key="3">
    <source>
        <dbReference type="Proteomes" id="UP000232323"/>
    </source>
</evidence>
<dbReference type="AlphaFoldDB" id="A0A250X8H8"/>
<dbReference type="Pfam" id="PF01368">
    <property type="entry name" value="DHH"/>
    <property type="match status" value="1"/>
</dbReference>
<dbReference type="EMBL" id="BEGY01000042">
    <property type="protein sequence ID" value="GAX79367.1"/>
    <property type="molecule type" value="Genomic_DNA"/>
</dbReference>
<feature type="domain" description="DDH" evidence="1">
    <location>
        <begin position="3"/>
        <end position="118"/>
    </location>
</feature>
<gene>
    <name evidence="2" type="ORF">CEUSTIGMA_g6809.t1</name>
</gene>
<keyword evidence="3" id="KW-1185">Reference proteome</keyword>
<dbReference type="InterPro" id="IPR038763">
    <property type="entry name" value="DHH_sf"/>
</dbReference>
<dbReference type="PANTHER" id="PTHR46922:SF4">
    <property type="entry name" value="DHHA1 DOMAIN PROTEIN"/>
    <property type="match status" value="1"/>
</dbReference>
<comment type="caution">
    <text evidence="2">The sequence shown here is derived from an EMBL/GenBank/DDBJ whole genome shotgun (WGS) entry which is preliminary data.</text>
</comment>
<dbReference type="STRING" id="1157962.A0A250X8H8"/>
<accession>A0A250X8H8</accession>
<reference evidence="2 3" key="1">
    <citation type="submission" date="2017-08" db="EMBL/GenBank/DDBJ databases">
        <title>Acidophilic green algal genome provides insights into adaptation to an acidic environment.</title>
        <authorList>
            <person name="Hirooka S."/>
            <person name="Hirose Y."/>
            <person name="Kanesaki Y."/>
            <person name="Higuchi S."/>
            <person name="Fujiwara T."/>
            <person name="Onuma R."/>
            <person name="Era A."/>
            <person name="Ohbayashi R."/>
            <person name="Uzuka A."/>
            <person name="Nozaki H."/>
            <person name="Yoshikawa H."/>
            <person name="Miyagishima S.Y."/>
        </authorList>
    </citation>
    <scope>NUCLEOTIDE SEQUENCE [LARGE SCALE GENOMIC DNA]</scope>
    <source>
        <strain evidence="2 3">NIES-2499</strain>
    </source>
</reference>
<dbReference type="PANTHER" id="PTHR46922">
    <property type="entry name" value="DHHA1 DOMAIN PROTEIN"/>
    <property type="match status" value="1"/>
</dbReference>
<evidence type="ECO:0000259" key="1">
    <source>
        <dbReference type="Pfam" id="PF01368"/>
    </source>
</evidence>
<proteinExistence type="predicted"/>
<dbReference type="SUPFAM" id="SSF64182">
    <property type="entry name" value="DHH phosphoesterases"/>
    <property type="match status" value="1"/>
</dbReference>
<dbReference type="InterPro" id="IPR001667">
    <property type="entry name" value="DDH_dom"/>
</dbReference>
<protein>
    <recommendedName>
        <fullName evidence="1">DDH domain-containing protein</fullName>
    </recommendedName>
</protein>
<dbReference type="Proteomes" id="UP000232323">
    <property type="component" value="Unassembled WGS sequence"/>
</dbReference>
<dbReference type="Gene3D" id="3.10.310.30">
    <property type="match status" value="1"/>
</dbReference>
<sequence>MSVVVCYHYPCIDGIFSALAAHMHYKQREQADVRFFPLTVYIQHSVDELQLQGSETVFMCDFTGPDGFLIDVAAKARRVIVLDHHKTAIEAFSKMHIPSNVELHFDLERSGATLALDYFKPNVTPDLRRAFQFVEDGDLWTWKLPGSEDFYAGIRGLELEFDVGKNPSIYDQLQGLIVEVLIERGSALRCEEDAIIAATAQTAFTVQLGGALGLERGWGSCLAVQIDNQLGKYRSRIGNELAKTSSSMGLKGIGIIAYREDGMTHSDQVKVSLRGVGEDIDTTCISQAYGGGGHRLASSCILPEKEFQTWKL</sequence>
<name>A0A250X8H8_9CHLO</name>
<organism evidence="2 3">
    <name type="scientific">Chlamydomonas eustigma</name>
    <dbReference type="NCBI Taxonomy" id="1157962"/>
    <lineage>
        <taxon>Eukaryota</taxon>
        <taxon>Viridiplantae</taxon>
        <taxon>Chlorophyta</taxon>
        <taxon>core chlorophytes</taxon>
        <taxon>Chlorophyceae</taxon>
        <taxon>CS clade</taxon>
        <taxon>Chlamydomonadales</taxon>
        <taxon>Chlamydomonadaceae</taxon>
        <taxon>Chlamydomonas</taxon>
    </lineage>
</organism>